<evidence type="ECO:0000313" key="3">
    <source>
        <dbReference type="Proteomes" id="UP001530315"/>
    </source>
</evidence>
<dbReference type="SUPFAM" id="SSF55811">
    <property type="entry name" value="Nudix"/>
    <property type="match status" value="1"/>
</dbReference>
<dbReference type="Proteomes" id="UP001530315">
    <property type="component" value="Unassembled WGS sequence"/>
</dbReference>
<feature type="compositionally biased region" description="Basic residues" evidence="1">
    <location>
        <begin position="69"/>
        <end position="80"/>
    </location>
</feature>
<keyword evidence="3" id="KW-1185">Reference proteome</keyword>
<protein>
    <recommendedName>
        <fullName evidence="4">Nudix hydrolase domain-containing protein</fullName>
    </recommendedName>
</protein>
<evidence type="ECO:0000313" key="2">
    <source>
        <dbReference type="EMBL" id="KAL3786169.1"/>
    </source>
</evidence>
<feature type="compositionally biased region" description="Gly residues" evidence="1">
    <location>
        <begin position="43"/>
        <end position="52"/>
    </location>
</feature>
<feature type="region of interest" description="Disordered" evidence="1">
    <location>
        <begin position="199"/>
        <end position="226"/>
    </location>
</feature>
<reference evidence="2 3" key="1">
    <citation type="submission" date="2024-10" db="EMBL/GenBank/DDBJ databases">
        <title>Updated reference genomes for cyclostephanoid diatoms.</title>
        <authorList>
            <person name="Roberts W.R."/>
            <person name="Alverson A.J."/>
        </authorList>
    </citation>
    <scope>NUCLEOTIDE SEQUENCE [LARGE SCALE GENOMIC DNA]</scope>
    <source>
        <strain evidence="2 3">AJA276-08</strain>
    </source>
</reference>
<accession>A0ABD3PEK4</accession>
<gene>
    <name evidence="2" type="ORF">ACHAW5_008786</name>
</gene>
<feature type="region of interest" description="Disordered" evidence="1">
    <location>
        <begin position="23"/>
        <end position="104"/>
    </location>
</feature>
<dbReference type="AlphaFoldDB" id="A0ABD3PEK4"/>
<evidence type="ECO:0000256" key="1">
    <source>
        <dbReference type="SAM" id="MobiDB-lite"/>
    </source>
</evidence>
<dbReference type="InterPro" id="IPR015797">
    <property type="entry name" value="NUDIX_hydrolase-like_dom_sf"/>
</dbReference>
<organism evidence="2 3">
    <name type="scientific">Stephanodiscus triporus</name>
    <dbReference type="NCBI Taxonomy" id="2934178"/>
    <lineage>
        <taxon>Eukaryota</taxon>
        <taxon>Sar</taxon>
        <taxon>Stramenopiles</taxon>
        <taxon>Ochrophyta</taxon>
        <taxon>Bacillariophyta</taxon>
        <taxon>Coscinodiscophyceae</taxon>
        <taxon>Thalassiosirophycidae</taxon>
        <taxon>Stephanodiscales</taxon>
        <taxon>Stephanodiscaceae</taxon>
        <taxon>Stephanodiscus</taxon>
    </lineage>
</organism>
<comment type="caution">
    <text evidence="2">The sequence shown here is derived from an EMBL/GenBank/DDBJ whole genome shotgun (WGS) entry which is preliminary data.</text>
</comment>
<sequence>MSFRAMCARTVNRAMADIGGESAKVPAGDLIPKCAPSRRDDVGGGGGRGEAAGGAATPTPEVDATDRHRQSKHHRGRHLQRQQQQQQQQQQRQRQRQQQRGTVTVITSDFRTEFHAKLCRAARYKVHAPGCSCPRIVALRSRYVASMEEEEEEEKAAATGNAVAPPMTAGPADVMRPDVDGKCDDVSGRFGRLRLAAAATATRGGTSGSDDGGDYDADGDGGDAVVRRRDPFDGLIALPDTKSSTPSRAYACEGTGRSSFELDRTGCEGKLAGEMFDDRGDWSSSSSASSAAPPPFKVSCAQCLLAIQPNGFVAIVSRSSGGLKAVLQSARDAAARRRGTHRHADHAHFLCAAELSSLRSLIPSSDGTTTTAGSTTQIEMDVARRIAEDEGVDCLPPEMLERIASWRAMSSSSSSSSSSQPPHRHELVRIELGHHLSSLLRLIAEPREETERVPREMRYIMAMGYVRGPGLLILDLPGGKRRLGESTLVGAIREVEEECSLTIDRVWLSGRITERYGGGVVEEEEENVKGTTMTTCGDDNDVVDGGRCGATKDENAVVRVLASRRRDCHDVFLVMTPPPPFSSKSFTT</sequence>
<dbReference type="EMBL" id="JALLAZ020000848">
    <property type="protein sequence ID" value="KAL3786169.1"/>
    <property type="molecule type" value="Genomic_DNA"/>
</dbReference>
<evidence type="ECO:0008006" key="4">
    <source>
        <dbReference type="Google" id="ProtNLM"/>
    </source>
</evidence>
<proteinExistence type="predicted"/>
<feature type="compositionally biased region" description="Low complexity" evidence="1">
    <location>
        <begin position="81"/>
        <end position="100"/>
    </location>
</feature>
<feature type="compositionally biased region" description="Acidic residues" evidence="1">
    <location>
        <begin position="211"/>
        <end position="221"/>
    </location>
</feature>
<name>A0ABD3PEK4_9STRA</name>
<dbReference type="Gene3D" id="3.90.79.10">
    <property type="entry name" value="Nucleoside Triphosphate Pyrophosphohydrolase"/>
    <property type="match status" value="1"/>
</dbReference>